<keyword evidence="2" id="KW-1185">Reference proteome</keyword>
<organism evidence="1 2">
    <name type="scientific">Dreissena polymorpha</name>
    <name type="common">Zebra mussel</name>
    <name type="synonym">Mytilus polymorpha</name>
    <dbReference type="NCBI Taxonomy" id="45954"/>
    <lineage>
        <taxon>Eukaryota</taxon>
        <taxon>Metazoa</taxon>
        <taxon>Spiralia</taxon>
        <taxon>Lophotrochozoa</taxon>
        <taxon>Mollusca</taxon>
        <taxon>Bivalvia</taxon>
        <taxon>Autobranchia</taxon>
        <taxon>Heteroconchia</taxon>
        <taxon>Euheterodonta</taxon>
        <taxon>Imparidentia</taxon>
        <taxon>Neoheterodontei</taxon>
        <taxon>Myida</taxon>
        <taxon>Dreissenoidea</taxon>
        <taxon>Dreissenidae</taxon>
        <taxon>Dreissena</taxon>
    </lineage>
</organism>
<sequence length="97" mass="10929">MTELLRNLHNSRQKEYLGSECSDIRNTHSELSGVTDASGDLNVSNCSQIHLQSKFRARSYLLHENCKKLNDIGRERLISNRTCGKSIGSSECPDVFD</sequence>
<reference evidence="1" key="1">
    <citation type="journal article" date="2019" name="bioRxiv">
        <title>The Genome of the Zebra Mussel, Dreissena polymorpha: A Resource for Invasive Species Research.</title>
        <authorList>
            <person name="McCartney M.A."/>
            <person name="Auch B."/>
            <person name="Kono T."/>
            <person name="Mallez S."/>
            <person name="Zhang Y."/>
            <person name="Obille A."/>
            <person name="Becker A."/>
            <person name="Abrahante J.E."/>
            <person name="Garbe J."/>
            <person name="Badalamenti J.P."/>
            <person name="Herman A."/>
            <person name="Mangelson H."/>
            <person name="Liachko I."/>
            <person name="Sullivan S."/>
            <person name="Sone E.D."/>
            <person name="Koren S."/>
            <person name="Silverstein K.A.T."/>
            <person name="Beckman K.B."/>
            <person name="Gohl D.M."/>
        </authorList>
    </citation>
    <scope>NUCLEOTIDE SEQUENCE</scope>
    <source>
        <strain evidence="1">Duluth1</strain>
        <tissue evidence="1">Whole animal</tissue>
    </source>
</reference>
<accession>A0A9D4E623</accession>
<dbReference type="EMBL" id="JAIWYP010000009">
    <property type="protein sequence ID" value="KAH3773125.1"/>
    <property type="molecule type" value="Genomic_DNA"/>
</dbReference>
<evidence type="ECO:0000313" key="2">
    <source>
        <dbReference type="Proteomes" id="UP000828390"/>
    </source>
</evidence>
<gene>
    <name evidence="1" type="ORF">DPMN_174479</name>
</gene>
<protein>
    <submittedName>
        <fullName evidence="1">Uncharacterized protein</fullName>
    </submittedName>
</protein>
<reference evidence="1" key="2">
    <citation type="submission" date="2020-11" db="EMBL/GenBank/DDBJ databases">
        <authorList>
            <person name="McCartney M.A."/>
            <person name="Auch B."/>
            <person name="Kono T."/>
            <person name="Mallez S."/>
            <person name="Becker A."/>
            <person name="Gohl D.M."/>
            <person name="Silverstein K.A.T."/>
            <person name="Koren S."/>
            <person name="Bechman K.B."/>
            <person name="Herman A."/>
            <person name="Abrahante J.E."/>
            <person name="Garbe J."/>
        </authorList>
    </citation>
    <scope>NUCLEOTIDE SEQUENCE</scope>
    <source>
        <strain evidence="1">Duluth1</strain>
        <tissue evidence="1">Whole animal</tissue>
    </source>
</reference>
<proteinExistence type="predicted"/>
<evidence type="ECO:0000313" key="1">
    <source>
        <dbReference type="EMBL" id="KAH3773125.1"/>
    </source>
</evidence>
<name>A0A9D4E623_DREPO</name>
<comment type="caution">
    <text evidence="1">The sequence shown here is derived from an EMBL/GenBank/DDBJ whole genome shotgun (WGS) entry which is preliminary data.</text>
</comment>
<dbReference type="AlphaFoldDB" id="A0A9D4E623"/>
<dbReference type="Proteomes" id="UP000828390">
    <property type="component" value="Unassembled WGS sequence"/>
</dbReference>